<dbReference type="InterPro" id="IPR038765">
    <property type="entry name" value="Papain-like_cys_pep_sf"/>
</dbReference>
<dbReference type="Pfam" id="PF01841">
    <property type="entry name" value="Transglut_core"/>
    <property type="match status" value="1"/>
</dbReference>
<dbReference type="SUPFAM" id="SSF54001">
    <property type="entry name" value="Cysteine proteinases"/>
    <property type="match status" value="1"/>
</dbReference>
<feature type="domain" description="Transglutaminase-like" evidence="1">
    <location>
        <begin position="168"/>
        <end position="224"/>
    </location>
</feature>
<dbReference type="RefSeq" id="WP_204819357.1">
    <property type="nucleotide sequence ID" value="NZ_JANHOF010000003.1"/>
</dbReference>
<organism evidence="2 3">
    <name type="scientific">Paenibacillus mendelii</name>
    <dbReference type="NCBI Taxonomy" id="206163"/>
    <lineage>
        <taxon>Bacteria</taxon>
        <taxon>Bacillati</taxon>
        <taxon>Bacillota</taxon>
        <taxon>Bacilli</taxon>
        <taxon>Bacillales</taxon>
        <taxon>Paenibacillaceae</taxon>
        <taxon>Paenibacillus</taxon>
    </lineage>
</organism>
<name>A0ABV6J8P0_9BACL</name>
<dbReference type="Proteomes" id="UP001589818">
    <property type="component" value="Unassembled WGS sequence"/>
</dbReference>
<proteinExistence type="predicted"/>
<dbReference type="SMART" id="SM00460">
    <property type="entry name" value="TGc"/>
    <property type="match status" value="1"/>
</dbReference>
<dbReference type="EMBL" id="JBHLVF010000017">
    <property type="protein sequence ID" value="MFC0392247.1"/>
    <property type="molecule type" value="Genomic_DNA"/>
</dbReference>
<evidence type="ECO:0000313" key="3">
    <source>
        <dbReference type="Proteomes" id="UP001589818"/>
    </source>
</evidence>
<accession>A0ABV6J8P0</accession>
<evidence type="ECO:0000259" key="1">
    <source>
        <dbReference type="SMART" id="SM00460"/>
    </source>
</evidence>
<dbReference type="Gene3D" id="3.10.620.30">
    <property type="match status" value="1"/>
</dbReference>
<sequence>MYKLLAKLLLVAAVLTLGIGSEVRVTQVQALSTEISPMESLKSEIISQLAQQQTEINVTYDGDKSELSKGIAELLRQAVSADDYIAYIVDSYFYTVRTWGASAKIKLAVAYRETAEQSRLVEERIERVLSAIINPGMTVREKVRQIHDWVVTNVEYDLSLSRYTAYEALTEGSAVCQGYTLLMYRMLKMAGIENRIIEGEVDTGSHVWNLVKIDGQWYHLDATWDDPTPNRAGAVSYNYYLKNDEQMRKDHTWVKPYPASN</sequence>
<protein>
    <submittedName>
        <fullName evidence="2">Transglutaminase domain-containing protein</fullName>
    </submittedName>
</protein>
<dbReference type="PANTHER" id="PTHR46333:SF2">
    <property type="entry name" value="CYTOKINESIS PROTEIN 3"/>
    <property type="match status" value="1"/>
</dbReference>
<dbReference type="InterPro" id="IPR002931">
    <property type="entry name" value="Transglutaminase-like"/>
</dbReference>
<keyword evidence="3" id="KW-1185">Reference proteome</keyword>
<comment type="caution">
    <text evidence="2">The sequence shown here is derived from an EMBL/GenBank/DDBJ whole genome shotgun (WGS) entry which is preliminary data.</text>
</comment>
<evidence type="ECO:0000313" key="2">
    <source>
        <dbReference type="EMBL" id="MFC0392247.1"/>
    </source>
</evidence>
<dbReference type="InterPro" id="IPR052557">
    <property type="entry name" value="CAP/Cytokinesis_protein"/>
</dbReference>
<gene>
    <name evidence="2" type="ORF">ACFFJ8_12820</name>
</gene>
<reference evidence="2 3" key="1">
    <citation type="submission" date="2024-09" db="EMBL/GenBank/DDBJ databases">
        <authorList>
            <person name="Sun Q."/>
            <person name="Mori K."/>
        </authorList>
    </citation>
    <scope>NUCLEOTIDE SEQUENCE [LARGE SCALE GENOMIC DNA]</scope>
    <source>
        <strain evidence="2 3">CCM 4839</strain>
    </source>
</reference>
<dbReference type="PANTHER" id="PTHR46333">
    <property type="entry name" value="CYTOKINESIS PROTEIN 3"/>
    <property type="match status" value="1"/>
</dbReference>